<dbReference type="AlphaFoldDB" id="A0A1I1UYP4"/>
<dbReference type="Proteomes" id="UP000199400">
    <property type="component" value="Unassembled WGS sequence"/>
</dbReference>
<gene>
    <name evidence="3" type="ORF">SAMN02745121_01415</name>
</gene>
<dbReference type="InterPro" id="IPR032075">
    <property type="entry name" value="PI-PLC-C1"/>
</dbReference>
<dbReference type="Pfam" id="PF16670">
    <property type="entry name" value="PI-PLC-C1"/>
    <property type="match status" value="1"/>
</dbReference>
<feature type="domain" description="Ricin B lectin" evidence="2">
    <location>
        <begin position="330"/>
        <end position="460"/>
    </location>
</feature>
<proteinExistence type="predicted"/>
<protein>
    <submittedName>
        <fullName evidence="3">Phosphoinositide phospholipase C, Ca2+-dependent</fullName>
    </submittedName>
</protein>
<dbReference type="OrthoDB" id="8781117at2"/>
<dbReference type="Gene3D" id="3.20.20.190">
    <property type="entry name" value="Phosphatidylinositol (PI) phosphodiesterase"/>
    <property type="match status" value="1"/>
</dbReference>
<evidence type="ECO:0000313" key="3">
    <source>
        <dbReference type="EMBL" id="SFD75927.1"/>
    </source>
</evidence>
<dbReference type="GO" id="GO:0006629">
    <property type="term" value="P:lipid metabolic process"/>
    <property type="evidence" value="ECO:0007669"/>
    <property type="project" value="InterPro"/>
</dbReference>
<dbReference type="EMBL" id="FOMX01000004">
    <property type="protein sequence ID" value="SFD75927.1"/>
    <property type="molecule type" value="Genomic_DNA"/>
</dbReference>
<dbReference type="RefSeq" id="WP_096330171.1">
    <property type="nucleotide sequence ID" value="NZ_FOMX01000004.1"/>
</dbReference>
<accession>A0A1I1UYP4</accession>
<sequence>MRTKLVPLTLISAFLALTVGPGSARADAPSAWIYWWSDPYNDVYFARPHNTYERTAQFPSLDYALWDGFYAIELDVHEFKLFEDVRQFAVKHDFWASDTGNNCRWGQGGYLRDCLHDIRNWSDYNPGHLPITVQIDLKTINPYGWGDGQYDELHAQVGEVLGSKLYRPDDLRMFTGYDSIRQGVAQYGWPSLSALQGKIIVLIMGGPIGDKNDMMENYVRRHGAGANFFVCPNAGSAEDFDSWGNANDFDEYHTNKWVICGNVGSPKYWPEITRNADDNNQLVNLWSGDYEHDEFYRMYLAVGWGATMISRGNGDTFGGKIPLVGLRSSVPVQFEIVNDNSGKCLDVRNADYDNGTDIIQWTCDGGANQRWIYSDETQLRVLGDTSYCYDIDGGDGGQGDRHHIWDCDGGDSEKWRLQPNGSFVGMNGRCMDVPNSSTADGVQLWHYDCNGTNAQRFHLTW</sequence>
<dbReference type="SUPFAM" id="SSF51695">
    <property type="entry name" value="PLC-like phosphodiesterases"/>
    <property type="match status" value="1"/>
</dbReference>
<reference evidence="4" key="1">
    <citation type="submission" date="2016-10" db="EMBL/GenBank/DDBJ databases">
        <authorList>
            <person name="Varghese N."/>
            <person name="Submissions S."/>
        </authorList>
    </citation>
    <scope>NUCLEOTIDE SEQUENCE [LARGE SCALE GENOMIC DNA]</scope>
    <source>
        <strain evidence="4">ATCC 25963</strain>
    </source>
</reference>
<dbReference type="PROSITE" id="PS50231">
    <property type="entry name" value="RICIN_B_LECTIN"/>
    <property type="match status" value="1"/>
</dbReference>
<evidence type="ECO:0000256" key="1">
    <source>
        <dbReference type="SAM" id="SignalP"/>
    </source>
</evidence>
<name>A0A1I1UYP4_9BACT</name>
<keyword evidence="1" id="KW-0732">Signal</keyword>
<feature type="signal peptide" evidence="1">
    <location>
        <begin position="1"/>
        <end position="26"/>
    </location>
</feature>
<dbReference type="Pfam" id="PF00652">
    <property type="entry name" value="Ricin_B_lectin"/>
    <property type="match status" value="1"/>
</dbReference>
<dbReference type="InterPro" id="IPR017946">
    <property type="entry name" value="PLC-like_Pdiesterase_TIM-brl"/>
</dbReference>
<dbReference type="SMART" id="SM00458">
    <property type="entry name" value="RICIN"/>
    <property type="match status" value="1"/>
</dbReference>
<evidence type="ECO:0000313" key="4">
    <source>
        <dbReference type="Proteomes" id="UP000199400"/>
    </source>
</evidence>
<dbReference type="Gene3D" id="2.80.10.50">
    <property type="match status" value="2"/>
</dbReference>
<dbReference type="SUPFAM" id="SSF50370">
    <property type="entry name" value="Ricin B-like lectins"/>
    <property type="match status" value="1"/>
</dbReference>
<dbReference type="InterPro" id="IPR000772">
    <property type="entry name" value="Ricin_B_lectin"/>
</dbReference>
<dbReference type="GO" id="GO:0008081">
    <property type="term" value="F:phosphoric diester hydrolase activity"/>
    <property type="evidence" value="ECO:0007669"/>
    <property type="project" value="InterPro"/>
</dbReference>
<dbReference type="STRING" id="54.SAMN02745121_01415"/>
<organism evidence="3 4">
    <name type="scientific">Nannocystis exedens</name>
    <dbReference type="NCBI Taxonomy" id="54"/>
    <lineage>
        <taxon>Bacteria</taxon>
        <taxon>Pseudomonadati</taxon>
        <taxon>Myxococcota</taxon>
        <taxon>Polyangia</taxon>
        <taxon>Nannocystales</taxon>
        <taxon>Nannocystaceae</taxon>
        <taxon>Nannocystis</taxon>
    </lineage>
</organism>
<feature type="chain" id="PRO_5011520865" evidence="1">
    <location>
        <begin position="27"/>
        <end position="461"/>
    </location>
</feature>
<evidence type="ECO:0000259" key="2">
    <source>
        <dbReference type="SMART" id="SM00458"/>
    </source>
</evidence>
<keyword evidence="4" id="KW-1185">Reference proteome</keyword>
<dbReference type="InterPro" id="IPR035992">
    <property type="entry name" value="Ricin_B-like_lectins"/>
</dbReference>